<feature type="region of interest" description="Disordered" evidence="1">
    <location>
        <begin position="61"/>
        <end position="377"/>
    </location>
</feature>
<evidence type="ECO:0000313" key="2">
    <source>
        <dbReference type="EMBL" id="MFC6889198.1"/>
    </source>
</evidence>
<dbReference type="Pfam" id="PF23373">
    <property type="entry name" value="DUF7093"/>
    <property type="match status" value="2"/>
</dbReference>
<accession>A0ABD5UNA8</accession>
<dbReference type="AlphaFoldDB" id="A0ABD5UNA8"/>
<feature type="compositionally biased region" description="Low complexity" evidence="1">
    <location>
        <begin position="328"/>
        <end position="340"/>
    </location>
</feature>
<dbReference type="RefSeq" id="WP_379767605.1">
    <property type="nucleotide sequence ID" value="NZ_JBHSXI010000010.1"/>
</dbReference>
<reference evidence="2 3" key="1">
    <citation type="journal article" date="2019" name="Int. J. Syst. Evol. Microbiol.">
        <title>The Global Catalogue of Microorganisms (GCM) 10K type strain sequencing project: providing services to taxonomists for standard genome sequencing and annotation.</title>
        <authorList>
            <consortium name="The Broad Institute Genomics Platform"/>
            <consortium name="The Broad Institute Genome Sequencing Center for Infectious Disease"/>
            <person name="Wu L."/>
            <person name="Ma J."/>
        </authorList>
    </citation>
    <scope>NUCLEOTIDE SEQUENCE [LARGE SCALE GENOMIC DNA]</scope>
    <source>
        <strain evidence="2 3">Y73</strain>
    </source>
</reference>
<feature type="compositionally biased region" description="Acidic residues" evidence="1">
    <location>
        <begin position="104"/>
        <end position="118"/>
    </location>
</feature>
<feature type="compositionally biased region" description="Gly residues" evidence="1">
    <location>
        <begin position="341"/>
        <end position="350"/>
    </location>
</feature>
<sequence>MGLRCLLGHDFGEPELQREREEDGNEVVTTVTEVKTCARCGETQIVSENTEVTTMEQLTDEVAAASADAASTKSPSGGSSPPGSAAEPERTGGAADERAADIAVDFDETEATDDDAVILDDGPSQAGEGKPTAGDDSAAADAPMSDDSTATVAESEPDTKSSAEDDGAELLDDGPSAGDAEKDDGEEADALEGGDGVSEYVEYPDGEPTGTSTNDEEDAETDDGVILDEDGDSSGDRERGAWPAVDEDETAGAEPTPWPEQRGDDEGFSAEIDDGEAEGAVEFGGGLTPEVADGSIDDADAEYVEAPERNSNDYAGDPGRGDTGSGDPGPSSAGSSDPGPGSAGSRGTGSRGAAVGDRTVDEGAEITRGESPDIEVSTADVTTEYYCPECEMTRDADGNSMRAGDICPECKRGYVDERPI</sequence>
<feature type="compositionally biased region" description="Acidic residues" evidence="1">
    <location>
        <begin position="181"/>
        <end position="192"/>
    </location>
</feature>
<evidence type="ECO:0008006" key="4">
    <source>
        <dbReference type="Google" id="ProtNLM"/>
    </source>
</evidence>
<feature type="compositionally biased region" description="Basic and acidic residues" evidence="1">
    <location>
        <begin position="10"/>
        <end position="21"/>
    </location>
</feature>
<proteinExistence type="predicted"/>
<keyword evidence="3" id="KW-1185">Reference proteome</keyword>
<organism evidence="2 3">
    <name type="scientific">Halorubrum trueperi</name>
    <dbReference type="NCBI Taxonomy" id="2004704"/>
    <lineage>
        <taxon>Archaea</taxon>
        <taxon>Methanobacteriati</taxon>
        <taxon>Methanobacteriota</taxon>
        <taxon>Stenosarchaea group</taxon>
        <taxon>Halobacteria</taxon>
        <taxon>Halobacteriales</taxon>
        <taxon>Haloferacaceae</taxon>
        <taxon>Halorubrum</taxon>
    </lineage>
</organism>
<feature type="compositionally biased region" description="Low complexity" evidence="1">
    <location>
        <begin position="132"/>
        <end position="151"/>
    </location>
</feature>
<feature type="compositionally biased region" description="Acidic residues" evidence="1">
    <location>
        <begin position="266"/>
        <end position="279"/>
    </location>
</feature>
<feature type="compositionally biased region" description="Basic and acidic residues" evidence="1">
    <location>
        <begin position="358"/>
        <end position="371"/>
    </location>
</feature>
<evidence type="ECO:0000256" key="1">
    <source>
        <dbReference type="SAM" id="MobiDB-lite"/>
    </source>
</evidence>
<gene>
    <name evidence="2" type="ORF">ACFQEY_09245</name>
</gene>
<feature type="compositionally biased region" description="Acidic residues" evidence="1">
    <location>
        <begin position="295"/>
        <end position="305"/>
    </location>
</feature>
<name>A0ABD5UNA8_9EURY</name>
<dbReference type="Proteomes" id="UP001596333">
    <property type="component" value="Unassembled WGS sequence"/>
</dbReference>
<dbReference type="InterPro" id="IPR055519">
    <property type="entry name" value="DUF7093"/>
</dbReference>
<feature type="compositionally biased region" description="Basic and acidic residues" evidence="1">
    <location>
        <begin position="87"/>
        <end position="100"/>
    </location>
</feature>
<feature type="region of interest" description="Disordered" evidence="1">
    <location>
        <begin position="1"/>
        <end position="27"/>
    </location>
</feature>
<evidence type="ECO:0000313" key="3">
    <source>
        <dbReference type="Proteomes" id="UP001596333"/>
    </source>
</evidence>
<protein>
    <recommendedName>
        <fullName evidence="4">Oxidoreductase</fullName>
    </recommendedName>
</protein>
<feature type="compositionally biased region" description="Low complexity" evidence="1">
    <location>
        <begin position="63"/>
        <end position="84"/>
    </location>
</feature>
<comment type="caution">
    <text evidence="2">The sequence shown here is derived from an EMBL/GenBank/DDBJ whole genome shotgun (WGS) entry which is preliminary data.</text>
</comment>
<feature type="compositionally biased region" description="Acidic residues" evidence="1">
    <location>
        <begin position="214"/>
        <end position="233"/>
    </location>
</feature>
<dbReference type="EMBL" id="JBHSXI010000010">
    <property type="protein sequence ID" value="MFC6889198.1"/>
    <property type="molecule type" value="Genomic_DNA"/>
</dbReference>